<protein>
    <submittedName>
        <fullName evidence="2">ACR family protein</fullName>
    </submittedName>
</protein>
<evidence type="ECO:0000256" key="1">
    <source>
        <dbReference type="SAM" id="SignalP"/>
    </source>
</evidence>
<reference evidence="2 3" key="1">
    <citation type="submission" date="2018-03" db="EMBL/GenBank/DDBJ databases">
        <title>Arenimonas caeni sp. nov., isolated from activated sludge.</title>
        <authorList>
            <person name="Liu H."/>
        </authorList>
    </citation>
    <scope>NUCLEOTIDE SEQUENCE [LARGE SCALE GENOMIC DNA]</scope>
    <source>
        <strain evidence="3">z29</strain>
    </source>
</reference>
<evidence type="ECO:0000313" key="3">
    <source>
        <dbReference type="Proteomes" id="UP000241736"/>
    </source>
</evidence>
<proteinExistence type="predicted"/>
<sequence>MRPALAALLLTLPLLSGCATDSGGAWVELRGQRYTVEVADEHGERARGLMFREQLADGTGMLFVHDEPRPLAYWMKNTKIPLDIFYFDASRKLVSVSRGVPPCSLGDRCPPYPSAGPALYVLELNAGQAGKLGTQPGDEIVFGPGIPERGRP</sequence>
<feature type="signal peptide" evidence="1">
    <location>
        <begin position="1"/>
        <end position="19"/>
    </location>
</feature>
<comment type="caution">
    <text evidence="2">The sequence shown here is derived from an EMBL/GenBank/DDBJ whole genome shotgun (WGS) entry which is preliminary data.</text>
</comment>
<dbReference type="Proteomes" id="UP000241736">
    <property type="component" value="Unassembled WGS sequence"/>
</dbReference>
<dbReference type="Pfam" id="PF02643">
    <property type="entry name" value="DUF192"/>
    <property type="match status" value="1"/>
</dbReference>
<dbReference type="Gene3D" id="2.60.120.1140">
    <property type="entry name" value="Protein of unknown function DUF192"/>
    <property type="match status" value="1"/>
</dbReference>
<keyword evidence="1" id="KW-0732">Signal</keyword>
<dbReference type="PANTHER" id="PTHR37953">
    <property type="entry name" value="UPF0127 PROTEIN MJ1496"/>
    <property type="match status" value="1"/>
</dbReference>
<evidence type="ECO:0000313" key="2">
    <source>
        <dbReference type="EMBL" id="PRH81378.1"/>
    </source>
</evidence>
<gene>
    <name evidence="2" type="ORF">C6N40_12735</name>
</gene>
<keyword evidence="3" id="KW-1185">Reference proteome</keyword>
<dbReference type="OrthoDB" id="5526466at2"/>
<accession>A0A2P6M5T9</accession>
<dbReference type="InterPro" id="IPR038695">
    <property type="entry name" value="Saro_0823-like_sf"/>
</dbReference>
<feature type="chain" id="PRO_5015133943" evidence="1">
    <location>
        <begin position="20"/>
        <end position="152"/>
    </location>
</feature>
<dbReference type="PROSITE" id="PS51257">
    <property type="entry name" value="PROKAR_LIPOPROTEIN"/>
    <property type="match status" value="1"/>
</dbReference>
<dbReference type="PANTHER" id="PTHR37953:SF1">
    <property type="entry name" value="UPF0127 PROTEIN MJ1496"/>
    <property type="match status" value="1"/>
</dbReference>
<organism evidence="2 3">
    <name type="scientific">Arenimonas caeni</name>
    <dbReference type="NCBI Taxonomy" id="2058085"/>
    <lineage>
        <taxon>Bacteria</taxon>
        <taxon>Pseudomonadati</taxon>
        <taxon>Pseudomonadota</taxon>
        <taxon>Gammaproteobacteria</taxon>
        <taxon>Lysobacterales</taxon>
        <taxon>Lysobacteraceae</taxon>
        <taxon>Arenimonas</taxon>
    </lineage>
</organism>
<dbReference type="AlphaFoldDB" id="A0A2P6M5T9"/>
<dbReference type="InterPro" id="IPR003795">
    <property type="entry name" value="DUF192"/>
</dbReference>
<dbReference type="RefSeq" id="WP_106991411.1">
    <property type="nucleotide sequence ID" value="NZ_JAVEVW010000013.1"/>
</dbReference>
<name>A0A2P6M5T9_9GAMM</name>
<dbReference type="EMBL" id="PVLF01000025">
    <property type="protein sequence ID" value="PRH81378.1"/>
    <property type="molecule type" value="Genomic_DNA"/>
</dbReference>